<dbReference type="GO" id="GO:0000166">
    <property type="term" value="F:nucleotide binding"/>
    <property type="evidence" value="ECO:0007669"/>
    <property type="project" value="UniProtKB-KW"/>
</dbReference>
<name>A0A4S2AXG1_9BACE</name>
<evidence type="ECO:0000256" key="3">
    <source>
        <dbReference type="ARBA" id="ARBA00023186"/>
    </source>
</evidence>
<comment type="similarity">
    <text evidence="4">Belongs to the SIMIBI class G3E GTPase family. ZNG1 subfamily.</text>
</comment>
<evidence type="ECO:0000259" key="8">
    <source>
        <dbReference type="SMART" id="SM00833"/>
    </source>
</evidence>
<evidence type="ECO:0000256" key="4">
    <source>
        <dbReference type="ARBA" id="ARBA00034320"/>
    </source>
</evidence>
<dbReference type="InterPro" id="IPR003495">
    <property type="entry name" value="CobW/HypB/UreG_nucleotide-bd"/>
</dbReference>
<feature type="compositionally biased region" description="Basic and acidic residues" evidence="7">
    <location>
        <begin position="259"/>
        <end position="270"/>
    </location>
</feature>
<dbReference type="SUPFAM" id="SSF90002">
    <property type="entry name" value="Hypothetical protein YjiA, C-terminal domain"/>
    <property type="match status" value="1"/>
</dbReference>
<evidence type="ECO:0000313" key="10">
    <source>
        <dbReference type="Proteomes" id="UP000310532"/>
    </source>
</evidence>
<dbReference type="PANTHER" id="PTHR43603">
    <property type="entry name" value="COBW DOMAIN-CONTAINING PROTEIN DDB_G0274527"/>
    <property type="match status" value="1"/>
</dbReference>
<accession>A0A4S2AXG1</accession>
<reference evidence="9 10" key="1">
    <citation type="submission" date="2019-04" db="EMBL/GenBank/DDBJ databases">
        <title>Microbes associate with the intestines of laboratory mice.</title>
        <authorList>
            <person name="Navarre W."/>
            <person name="Wong E."/>
            <person name="Huang K."/>
            <person name="Tropini C."/>
            <person name="Ng K."/>
            <person name="Yu B."/>
        </authorList>
    </citation>
    <scope>NUCLEOTIDE SEQUENCE [LARGE SCALE GENOMIC DNA]</scope>
    <source>
        <strain evidence="9 10">NM69_E16B</strain>
    </source>
</reference>
<dbReference type="RefSeq" id="WP_136010318.1">
    <property type="nucleotide sequence ID" value="NZ_SRYZ01000020.1"/>
</dbReference>
<dbReference type="SUPFAM" id="SSF52540">
    <property type="entry name" value="P-loop containing nucleoside triphosphate hydrolases"/>
    <property type="match status" value="1"/>
</dbReference>
<dbReference type="Gene3D" id="3.30.1220.10">
    <property type="entry name" value="CobW-like, C-terminal domain"/>
    <property type="match status" value="1"/>
</dbReference>
<dbReference type="AlphaFoldDB" id="A0A4S2AXG1"/>
<feature type="domain" description="CobW C-terminal" evidence="8">
    <location>
        <begin position="288"/>
        <end position="404"/>
    </location>
</feature>
<gene>
    <name evidence="9" type="ORF">E5355_10415</name>
</gene>
<dbReference type="PANTHER" id="PTHR43603:SF1">
    <property type="entry name" value="ZINC-REGULATED GTPASE METALLOPROTEIN ACTIVATOR 1"/>
    <property type="match status" value="1"/>
</dbReference>
<evidence type="ECO:0000256" key="1">
    <source>
        <dbReference type="ARBA" id="ARBA00022741"/>
    </source>
</evidence>
<keyword evidence="10" id="KW-1185">Reference proteome</keyword>
<protein>
    <submittedName>
        <fullName evidence="9">GTP-binding protein</fullName>
    </submittedName>
</protein>
<evidence type="ECO:0000313" key="9">
    <source>
        <dbReference type="EMBL" id="TGY06023.1"/>
    </source>
</evidence>
<keyword evidence="3" id="KW-0143">Chaperone</keyword>
<keyword evidence="1" id="KW-0547">Nucleotide-binding</keyword>
<dbReference type="Proteomes" id="UP000310532">
    <property type="component" value="Unassembled WGS sequence"/>
</dbReference>
<keyword evidence="2" id="KW-0378">Hydrolase</keyword>
<dbReference type="Pfam" id="PF07683">
    <property type="entry name" value="CobW_C"/>
    <property type="match status" value="1"/>
</dbReference>
<comment type="caution">
    <text evidence="9">The sequence shown here is derived from an EMBL/GenBank/DDBJ whole genome shotgun (WGS) entry which is preliminary data.</text>
</comment>
<dbReference type="GO" id="GO:0016787">
    <property type="term" value="F:hydrolase activity"/>
    <property type="evidence" value="ECO:0007669"/>
    <property type="project" value="UniProtKB-KW"/>
</dbReference>
<dbReference type="SMART" id="SM00833">
    <property type="entry name" value="CobW_C"/>
    <property type="match status" value="1"/>
</dbReference>
<dbReference type="Pfam" id="PF02492">
    <property type="entry name" value="cobW"/>
    <property type="match status" value="1"/>
</dbReference>
<evidence type="ECO:0000256" key="7">
    <source>
        <dbReference type="SAM" id="MobiDB-lite"/>
    </source>
</evidence>
<evidence type="ECO:0000256" key="2">
    <source>
        <dbReference type="ARBA" id="ARBA00022801"/>
    </source>
</evidence>
<feature type="region of interest" description="Disordered" evidence="7">
    <location>
        <begin position="246"/>
        <end position="283"/>
    </location>
</feature>
<organism evidence="9 10">
    <name type="scientific">Bacteroides muris</name>
    <name type="common">ex Afrizal et al. 2022</name>
    <dbReference type="NCBI Taxonomy" id="2516960"/>
    <lineage>
        <taxon>Bacteria</taxon>
        <taxon>Pseudomonadati</taxon>
        <taxon>Bacteroidota</taxon>
        <taxon>Bacteroidia</taxon>
        <taxon>Bacteroidales</taxon>
        <taxon>Bacteroidaceae</taxon>
        <taxon>Bacteroides</taxon>
    </lineage>
</organism>
<comment type="function">
    <text evidence="5">Zinc chaperone that directly transfers zinc cofactor to target proteins, thereby activating them. Zinc is transferred from the CXCC motif in the GTPase domain to the zinc binding site in target proteins in a process requiring GTP hydrolysis.</text>
</comment>
<comment type="catalytic activity">
    <reaction evidence="6">
        <text>GTP + H2O = GDP + phosphate + H(+)</text>
        <dbReference type="Rhea" id="RHEA:19669"/>
        <dbReference type="ChEBI" id="CHEBI:15377"/>
        <dbReference type="ChEBI" id="CHEBI:15378"/>
        <dbReference type="ChEBI" id="CHEBI:37565"/>
        <dbReference type="ChEBI" id="CHEBI:43474"/>
        <dbReference type="ChEBI" id="CHEBI:58189"/>
    </reaction>
    <physiologicalReaction direction="left-to-right" evidence="6">
        <dbReference type="Rhea" id="RHEA:19670"/>
    </physiologicalReaction>
</comment>
<dbReference type="EMBL" id="SRYZ01000020">
    <property type="protein sequence ID" value="TGY06023.1"/>
    <property type="molecule type" value="Genomic_DNA"/>
</dbReference>
<dbReference type="Gene3D" id="3.40.50.300">
    <property type="entry name" value="P-loop containing nucleotide triphosphate hydrolases"/>
    <property type="match status" value="1"/>
</dbReference>
<dbReference type="InterPro" id="IPR051927">
    <property type="entry name" value="Zn_Chap_cDPG_Synth"/>
</dbReference>
<dbReference type="InterPro" id="IPR036627">
    <property type="entry name" value="CobW-likC_sf"/>
</dbReference>
<dbReference type="InterPro" id="IPR011629">
    <property type="entry name" value="CobW-like_C"/>
</dbReference>
<evidence type="ECO:0000256" key="6">
    <source>
        <dbReference type="ARBA" id="ARBA00049117"/>
    </source>
</evidence>
<evidence type="ECO:0000256" key="5">
    <source>
        <dbReference type="ARBA" id="ARBA00045658"/>
    </source>
</evidence>
<dbReference type="CDD" id="cd03112">
    <property type="entry name" value="CobW-like"/>
    <property type="match status" value="1"/>
</dbReference>
<proteinExistence type="inferred from homology"/>
<sequence length="405" mass="46489">MNTIEIPVLLLTGYLGSGKTTLVNHILSNERGIKFAVIVNDIGEVNIDADLIQKGGIVGKKEESLVALQNGCICCTLKTDLIEQMFEIMKMQRFDYIVIEASGICEPEPIAQTLCSIPHMGGAYTKYGICRLDCITTVVDALRLQSEFSCGGDLTRKDIDDEDIENLIVQQIEFCNIILLNKVAEVQPEELKRIKQIIRTLQPGAEIIECNYADVNLDKIIRTGLFNFERAATSAGWIRGIERQVTEEEEREAHHHHHHDEEKHQHEECHAHHHHHHTESGEVEEYGIGTFVYYRRPAFDIHKFDHFVATKWPRSIIRAKGVCYFSHNRDMSFLFEQAGVQKKITEAGQWYATAPEEDLIELMRQEPGLLRDWDEKYGDRMQKIVFIGQHIDKEQLIHDLDECLE</sequence>
<dbReference type="InterPro" id="IPR027417">
    <property type="entry name" value="P-loop_NTPase"/>
</dbReference>